<dbReference type="EMBL" id="FOQL01000001">
    <property type="protein sequence ID" value="SFH98569.1"/>
    <property type="molecule type" value="Genomic_DNA"/>
</dbReference>
<dbReference type="AlphaFoldDB" id="A0A1I3EHV8"/>
<organism evidence="6 7">
    <name type="scientific">Pseudomonas guineae</name>
    <dbReference type="NCBI Taxonomy" id="425504"/>
    <lineage>
        <taxon>Bacteria</taxon>
        <taxon>Pseudomonadati</taxon>
        <taxon>Pseudomonadota</taxon>
        <taxon>Gammaproteobacteria</taxon>
        <taxon>Pseudomonadales</taxon>
        <taxon>Pseudomonadaceae</taxon>
        <taxon>Pseudomonas</taxon>
    </lineage>
</organism>
<proteinExistence type="inferred from homology"/>
<name>A0A1I3EHV8_9PSED</name>
<gene>
    <name evidence="6" type="ORF">SAMN05216206_0979</name>
</gene>
<evidence type="ECO:0000256" key="1">
    <source>
        <dbReference type="ARBA" id="ARBA00004196"/>
    </source>
</evidence>
<keyword evidence="3 4" id="KW-0732">Signal</keyword>
<feature type="chain" id="PRO_5017479755" evidence="4">
    <location>
        <begin position="24"/>
        <end position="313"/>
    </location>
</feature>
<reference evidence="7" key="1">
    <citation type="submission" date="2016-10" db="EMBL/GenBank/DDBJ databases">
        <authorList>
            <person name="Varghese N."/>
            <person name="Submissions S."/>
        </authorList>
    </citation>
    <scope>NUCLEOTIDE SEQUENCE [LARGE SCALE GENOMIC DNA]</scope>
    <source>
        <strain evidence="7">LMG 24016</strain>
    </source>
</reference>
<dbReference type="GO" id="GO:0055085">
    <property type="term" value="P:transmembrane transport"/>
    <property type="evidence" value="ECO:0007669"/>
    <property type="project" value="UniProtKB-ARBA"/>
</dbReference>
<dbReference type="PANTHER" id="PTHR46847">
    <property type="entry name" value="D-ALLOSE-BINDING PERIPLASMIC PROTEIN-RELATED"/>
    <property type="match status" value="1"/>
</dbReference>
<dbReference type="InterPro" id="IPR028082">
    <property type="entry name" value="Peripla_BP_I"/>
</dbReference>
<evidence type="ECO:0000313" key="7">
    <source>
        <dbReference type="Proteomes" id="UP000243606"/>
    </source>
</evidence>
<evidence type="ECO:0000259" key="5">
    <source>
        <dbReference type="Pfam" id="PF13407"/>
    </source>
</evidence>
<dbReference type="SUPFAM" id="SSF53822">
    <property type="entry name" value="Periplasmic binding protein-like I"/>
    <property type="match status" value="1"/>
</dbReference>
<feature type="signal peptide" evidence="4">
    <location>
        <begin position="1"/>
        <end position="23"/>
    </location>
</feature>
<dbReference type="Proteomes" id="UP000243606">
    <property type="component" value="Unassembled WGS sequence"/>
</dbReference>
<dbReference type="GO" id="GO:0030313">
    <property type="term" value="C:cell envelope"/>
    <property type="evidence" value="ECO:0007669"/>
    <property type="project" value="UniProtKB-SubCell"/>
</dbReference>
<comment type="subcellular location">
    <subcellularLocation>
        <location evidence="1">Cell envelope</location>
    </subcellularLocation>
</comment>
<evidence type="ECO:0000256" key="4">
    <source>
        <dbReference type="SAM" id="SignalP"/>
    </source>
</evidence>
<keyword evidence="7" id="KW-1185">Reference proteome</keyword>
<evidence type="ECO:0000313" key="6">
    <source>
        <dbReference type="EMBL" id="SFH98569.1"/>
    </source>
</evidence>
<dbReference type="PANTHER" id="PTHR46847:SF1">
    <property type="entry name" value="D-ALLOSE-BINDING PERIPLASMIC PROTEIN-RELATED"/>
    <property type="match status" value="1"/>
</dbReference>
<dbReference type="Pfam" id="PF13407">
    <property type="entry name" value="Peripla_BP_4"/>
    <property type="match status" value="1"/>
</dbReference>
<accession>A0A1I3EHV8</accession>
<dbReference type="InterPro" id="IPR025997">
    <property type="entry name" value="SBP_2_dom"/>
</dbReference>
<protein>
    <submittedName>
        <fullName evidence="6">Monosaccharide ABC transporter substrate-binding protein, CUT2 family</fullName>
    </submittedName>
</protein>
<dbReference type="GO" id="GO:0030246">
    <property type="term" value="F:carbohydrate binding"/>
    <property type="evidence" value="ECO:0007669"/>
    <property type="project" value="UniProtKB-ARBA"/>
</dbReference>
<comment type="similarity">
    <text evidence="2">Belongs to the bacterial solute-binding protein 2 family.</text>
</comment>
<evidence type="ECO:0000256" key="2">
    <source>
        <dbReference type="ARBA" id="ARBA00007639"/>
    </source>
</evidence>
<sequence>MHRRCGSKSALLLMILTSWAVNASAKECVGVVAASTAPFWLQVEAGTRQAAKEQGLDIYFRGPNREGRVETQLQMISWTLARGCKALVIAPSGNAITARVQQLAASGVITIYFDRDMPGSAARGVVTTDNFRAGLEAGQTMAAALAGRGNVALLRLQADVTSTSERERGFRQGAQEGGLNVLVDAYIGNDSQAAVNALRDDLPQLAGIFTPNSVSSRAALAAMRRLGKAGDVLHIGFDGDALLLDALRKGEIHSLFIQQAHAIGYRAVQLAAQGLRGELPSEPVNIALQVRQVTRGNLAQWEQDLELELSGSP</sequence>
<dbReference type="CDD" id="cd20004">
    <property type="entry name" value="PBP1_ABC_sugar_binding-like"/>
    <property type="match status" value="1"/>
</dbReference>
<dbReference type="Gene3D" id="3.40.50.2300">
    <property type="match status" value="2"/>
</dbReference>
<feature type="domain" description="Periplasmic binding protein" evidence="5">
    <location>
        <begin position="32"/>
        <end position="278"/>
    </location>
</feature>
<evidence type="ECO:0000256" key="3">
    <source>
        <dbReference type="ARBA" id="ARBA00022729"/>
    </source>
</evidence>
<dbReference type="STRING" id="425504.SAMN05216206_0979"/>